<evidence type="ECO:0000256" key="1">
    <source>
        <dbReference type="ARBA" id="ARBA00004141"/>
    </source>
</evidence>
<organism evidence="7 8">
    <name type="scientific">Hyalella azteca</name>
    <name type="common">Amphipod</name>
    <dbReference type="NCBI Taxonomy" id="294128"/>
    <lineage>
        <taxon>Eukaryota</taxon>
        <taxon>Metazoa</taxon>
        <taxon>Ecdysozoa</taxon>
        <taxon>Arthropoda</taxon>
        <taxon>Crustacea</taxon>
        <taxon>Multicrustacea</taxon>
        <taxon>Malacostraca</taxon>
        <taxon>Eumalacostraca</taxon>
        <taxon>Peracarida</taxon>
        <taxon>Amphipoda</taxon>
        <taxon>Senticaudata</taxon>
        <taxon>Talitrida</taxon>
        <taxon>Talitroidea</taxon>
        <taxon>Hyalellidae</taxon>
        <taxon>Hyalella</taxon>
    </lineage>
</organism>
<dbReference type="GO" id="GO:0005886">
    <property type="term" value="C:plasma membrane"/>
    <property type="evidence" value="ECO:0007669"/>
    <property type="project" value="TreeGrafter"/>
</dbReference>
<evidence type="ECO:0000259" key="6">
    <source>
        <dbReference type="PROSITE" id="PS50261"/>
    </source>
</evidence>
<evidence type="ECO:0000313" key="7">
    <source>
        <dbReference type="Proteomes" id="UP000694843"/>
    </source>
</evidence>
<comment type="subcellular location">
    <subcellularLocation>
        <location evidence="1">Membrane</location>
        <topology evidence="1">Multi-pass membrane protein</topology>
    </subcellularLocation>
</comment>
<dbReference type="InterPro" id="IPR017981">
    <property type="entry name" value="GPCR_2-like_7TM"/>
</dbReference>
<feature type="transmembrane region" description="Helical" evidence="5">
    <location>
        <begin position="223"/>
        <end position="245"/>
    </location>
</feature>
<protein>
    <submittedName>
        <fullName evidence="8">Adhesion G-protein coupled receptor D1-like</fullName>
    </submittedName>
</protein>
<dbReference type="OMA" id="CIFILRI"/>
<keyword evidence="3 5" id="KW-1133">Transmembrane helix</keyword>
<evidence type="ECO:0000313" key="8">
    <source>
        <dbReference type="RefSeq" id="XP_018009979.1"/>
    </source>
</evidence>
<dbReference type="Proteomes" id="UP000694843">
    <property type="component" value="Unplaced"/>
</dbReference>
<dbReference type="PROSITE" id="PS50261">
    <property type="entry name" value="G_PROTEIN_RECEP_F2_4"/>
    <property type="match status" value="1"/>
</dbReference>
<dbReference type="GO" id="GO:0007166">
    <property type="term" value="P:cell surface receptor signaling pathway"/>
    <property type="evidence" value="ECO:0007669"/>
    <property type="project" value="InterPro"/>
</dbReference>
<evidence type="ECO:0000256" key="5">
    <source>
        <dbReference type="SAM" id="Phobius"/>
    </source>
</evidence>
<evidence type="ECO:0000256" key="3">
    <source>
        <dbReference type="ARBA" id="ARBA00022989"/>
    </source>
</evidence>
<keyword evidence="2 5" id="KW-0812">Transmembrane</keyword>
<dbReference type="InterPro" id="IPR000832">
    <property type="entry name" value="GPCR_2_secretin-like"/>
</dbReference>
<feature type="transmembrane region" description="Helical" evidence="5">
    <location>
        <begin position="116"/>
        <end position="138"/>
    </location>
</feature>
<evidence type="ECO:0000256" key="4">
    <source>
        <dbReference type="ARBA" id="ARBA00023136"/>
    </source>
</evidence>
<feature type="transmembrane region" description="Helical" evidence="5">
    <location>
        <begin position="46"/>
        <end position="64"/>
    </location>
</feature>
<feature type="domain" description="G-protein coupled receptors family 2 profile 2" evidence="6">
    <location>
        <begin position="6"/>
        <end position="248"/>
    </location>
</feature>
<name>A0A8B7N9E9_HYAAZ</name>
<dbReference type="OrthoDB" id="5973910at2759"/>
<dbReference type="PANTHER" id="PTHR12011">
    <property type="entry name" value="ADHESION G-PROTEIN COUPLED RECEPTOR"/>
    <property type="match status" value="1"/>
</dbReference>
<dbReference type="GO" id="GO:0004930">
    <property type="term" value="F:G protein-coupled receptor activity"/>
    <property type="evidence" value="ECO:0007669"/>
    <property type="project" value="InterPro"/>
</dbReference>
<evidence type="ECO:0000256" key="2">
    <source>
        <dbReference type="ARBA" id="ARBA00022692"/>
    </source>
</evidence>
<dbReference type="PANTHER" id="PTHR12011:SF347">
    <property type="entry name" value="FI21270P1-RELATED"/>
    <property type="match status" value="1"/>
</dbReference>
<feature type="transmembrane region" description="Helical" evidence="5">
    <location>
        <begin position="15"/>
        <end position="34"/>
    </location>
</feature>
<reference evidence="8" key="1">
    <citation type="submission" date="2025-08" db="UniProtKB">
        <authorList>
            <consortium name="RefSeq"/>
        </authorList>
    </citation>
    <scope>IDENTIFICATION</scope>
    <source>
        <tissue evidence="8">Whole organism</tissue>
    </source>
</reference>
<dbReference type="RefSeq" id="XP_018009979.1">
    <property type="nucleotide sequence ID" value="XM_018154490.1"/>
</dbReference>
<dbReference type="GeneID" id="108667467"/>
<keyword evidence="4 5" id="KW-0472">Membrane</keyword>
<sequence>MAAEQKVVATVLSKGASSVLIFFVTLTLILFLVLRVFTIDRVIQMNMEIAILAGHLVLIFPSTPGENEIGCKIVSIALHLFFLACFMFMMLEAVHMYTLVAYVVKKDGLFDRKVNLAIGWGVAVFIVGVSVGFEWAHYGAAYHCWLRMDTGVLIAQQLPVIVIMILTFTLIEAAGNAEYKPLSGMDKKQLTSARFSQRTNLIIMPMVYAHWILGTLAEYEQNLYLYSIFSVMNGILGFLIFSFHCSNNQQVREKLSKAVKNLRGGV</sequence>
<dbReference type="AlphaFoldDB" id="A0A8B7N9E9"/>
<dbReference type="KEGG" id="hazt:108667467"/>
<dbReference type="Pfam" id="PF00002">
    <property type="entry name" value="7tm_2"/>
    <property type="match status" value="1"/>
</dbReference>
<feature type="transmembrane region" description="Helical" evidence="5">
    <location>
        <begin position="76"/>
        <end position="104"/>
    </location>
</feature>
<accession>A0A8B7N9E9</accession>
<proteinExistence type="predicted"/>
<feature type="transmembrane region" description="Helical" evidence="5">
    <location>
        <begin position="158"/>
        <end position="179"/>
    </location>
</feature>
<gene>
    <name evidence="8" type="primary">LOC108667467</name>
</gene>
<feature type="transmembrane region" description="Helical" evidence="5">
    <location>
        <begin position="200"/>
        <end position="217"/>
    </location>
</feature>
<keyword evidence="7" id="KW-1185">Reference proteome</keyword>
<dbReference type="Gene3D" id="1.20.1070.10">
    <property type="entry name" value="Rhodopsin 7-helix transmembrane proteins"/>
    <property type="match status" value="1"/>
</dbReference>